<evidence type="ECO:0000313" key="5">
    <source>
        <dbReference type="Proteomes" id="UP001501671"/>
    </source>
</evidence>
<dbReference type="SUPFAM" id="SSF51905">
    <property type="entry name" value="FAD/NAD(P)-binding domain"/>
    <property type="match status" value="2"/>
</dbReference>
<dbReference type="InterPro" id="IPR036188">
    <property type="entry name" value="FAD/NAD-bd_sf"/>
</dbReference>
<dbReference type="Proteomes" id="UP001501671">
    <property type="component" value="Unassembled WGS sequence"/>
</dbReference>
<keyword evidence="1" id="KW-0285">Flavoprotein</keyword>
<dbReference type="Pfam" id="PF00890">
    <property type="entry name" value="FAD_binding_2"/>
    <property type="match status" value="1"/>
</dbReference>
<dbReference type="Gene3D" id="3.50.50.60">
    <property type="entry name" value="FAD/NAD(P)-binding domain"/>
    <property type="match status" value="1"/>
</dbReference>
<accession>A0ABP8H027</accession>
<evidence type="ECO:0000259" key="3">
    <source>
        <dbReference type="Pfam" id="PF00890"/>
    </source>
</evidence>
<sequence length="194" mass="20803">MPEAGRIECDVAVIGAGVAGMIAAVRAAQGGLRTVVLEKLEEDRYVCNSRLTAGVWHCCATDIPADPGLLYRRSWKRPPPPRAPTWHRRSPATGRGQCAGCSRWASASSRVPYSYQSFVLAPPSVTPQGCEWKGRGGDVMLRALEAELKRLGGQRDRRAGGRPPGGYVGGLAKASVTALRAAEHIVAHRPPQWA</sequence>
<proteinExistence type="predicted"/>
<dbReference type="EMBL" id="BAABFO010000009">
    <property type="protein sequence ID" value="GAA4332417.1"/>
    <property type="molecule type" value="Genomic_DNA"/>
</dbReference>
<dbReference type="InterPro" id="IPR003953">
    <property type="entry name" value="FAD-dep_OxRdtase_2_FAD-bd"/>
</dbReference>
<reference evidence="5" key="1">
    <citation type="journal article" date="2019" name="Int. J. Syst. Evol. Microbiol.">
        <title>The Global Catalogue of Microorganisms (GCM) 10K type strain sequencing project: providing services to taxonomists for standard genome sequencing and annotation.</title>
        <authorList>
            <consortium name="The Broad Institute Genomics Platform"/>
            <consortium name="The Broad Institute Genome Sequencing Center for Infectious Disease"/>
            <person name="Wu L."/>
            <person name="Ma J."/>
        </authorList>
    </citation>
    <scope>NUCLEOTIDE SEQUENCE [LARGE SCALE GENOMIC DNA]</scope>
    <source>
        <strain evidence="5">JCM 17666</strain>
    </source>
</reference>
<dbReference type="RefSeq" id="WP_345249359.1">
    <property type="nucleotide sequence ID" value="NZ_BAABFO010000009.1"/>
</dbReference>
<evidence type="ECO:0000313" key="4">
    <source>
        <dbReference type="EMBL" id="GAA4332417.1"/>
    </source>
</evidence>
<evidence type="ECO:0000256" key="1">
    <source>
        <dbReference type="ARBA" id="ARBA00022630"/>
    </source>
</evidence>
<comment type="caution">
    <text evidence="4">The sequence shown here is derived from an EMBL/GenBank/DDBJ whole genome shotgun (WGS) entry which is preliminary data.</text>
</comment>
<protein>
    <recommendedName>
        <fullName evidence="3">FAD-dependent oxidoreductase 2 FAD-binding domain-containing protein</fullName>
    </recommendedName>
</protein>
<gene>
    <name evidence="4" type="ORF">GCM10023144_22390</name>
</gene>
<evidence type="ECO:0000256" key="2">
    <source>
        <dbReference type="ARBA" id="ARBA00023002"/>
    </source>
</evidence>
<keyword evidence="5" id="KW-1185">Reference proteome</keyword>
<feature type="domain" description="FAD-dependent oxidoreductase 2 FAD-binding" evidence="3">
    <location>
        <begin position="10"/>
        <end position="42"/>
    </location>
</feature>
<name>A0ABP8H027_9BURK</name>
<keyword evidence="2" id="KW-0560">Oxidoreductase</keyword>
<organism evidence="4 5">
    <name type="scientific">Pigmentiphaga soli</name>
    <dbReference type="NCBI Taxonomy" id="1007095"/>
    <lineage>
        <taxon>Bacteria</taxon>
        <taxon>Pseudomonadati</taxon>
        <taxon>Pseudomonadota</taxon>
        <taxon>Betaproteobacteria</taxon>
        <taxon>Burkholderiales</taxon>
        <taxon>Alcaligenaceae</taxon>
        <taxon>Pigmentiphaga</taxon>
    </lineage>
</organism>